<accession>A0A448D9Q0</accession>
<protein>
    <submittedName>
        <fullName evidence="1">Uncharacterized protein</fullName>
    </submittedName>
</protein>
<dbReference type="AlphaFoldDB" id="A0A448D9Q0"/>
<evidence type="ECO:0000313" key="2">
    <source>
        <dbReference type="Proteomes" id="UP000279284"/>
    </source>
</evidence>
<name>A0A448D9Q0_9NEIS</name>
<gene>
    <name evidence="1" type="ORF">NCTC10296_01778</name>
</gene>
<sequence>MLSDYLYLDTSDNLGEWQEILDYLEPGSTEDLMEDVWAFAKENEAMPHFGNICQFIVLDRIKDAVEKRWPECKVNYFVNAIDTHIALNNTIICDYKQFEAAIAQYTIA</sequence>
<reference evidence="1 2" key="1">
    <citation type="submission" date="2018-12" db="EMBL/GenBank/DDBJ databases">
        <authorList>
            <consortium name="Pathogen Informatics"/>
        </authorList>
    </citation>
    <scope>NUCLEOTIDE SEQUENCE [LARGE SCALE GENOMIC DNA]</scope>
    <source>
        <strain evidence="1 2">NCTC10296</strain>
    </source>
</reference>
<dbReference type="OrthoDB" id="8612016at2"/>
<evidence type="ECO:0000313" key="1">
    <source>
        <dbReference type="EMBL" id="VEF02409.1"/>
    </source>
</evidence>
<dbReference type="STRING" id="493.BWD07_02520"/>
<dbReference type="KEGG" id="nci:NCTC10296_01778"/>
<dbReference type="EMBL" id="LR134313">
    <property type="protein sequence ID" value="VEF02409.1"/>
    <property type="molecule type" value="Genomic_DNA"/>
</dbReference>
<dbReference type="Proteomes" id="UP000279284">
    <property type="component" value="Chromosome"/>
</dbReference>
<proteinExistence type="predicted"/>
<organism evidence="1 2">
    <name type="scientific">Neisseria canis</name>
    <dbReference type="NCBI Taxonomy" id="493"/>
    <lineage>
        <taxon>Bacteria</taxon>
        <taxon>Pseudomonadati</taxon>
        <taxon>Pseudomonadota</taxon>
        <taxon>Betaproteobacteria</taxon>
        <taxon>Neisseriales</taxon>
        <taxon>Neisseriaceae</taxon>
        <taxon>Neisseria</taxon>
    </lineage>
</organism>
<keyword evidence="2" id="KW-1185">Reference proteome</keyword>
<dbReference type="RefSeq" id="WP_085415805.1">
    <property type="nucleotide sequence ID" value="NZ_CAUJPY010000007.1"/>
</dbReference>